<dbReference type="EMBL" id="CP002026">
    <property type="protein sequence ID" value="ADH87509.1"/>
    <property type="molecule type" value="Genomic_DNA"/>
</dbReference>
<dbReference type="InterPro" id="IPR050857">
    <property type="entry name" value="D-2-hydroxyacid_DH"/>
</dbReference>
<reference evidence="7 8" key="1">
    <citation type="journal article" date="2012" name="Stand. Genomic Sci.">
        <title>Complete genome sequence of the facultatively chemolithoautotrophic and methylotrophic alpha Proteobacterium Starkeya novella type strain (ATCC 8093(T)).</title>
        <authorList>
            <person name="Kappler U."/>
            <person name="Davenport K."/>
            <person name="Beatson S."/>
            <person name="Lucas S."/>
            <person name="Lapidus A."/>
            <person name="Copeland A."/>
            <person name="Berry K.W."/>
            <person name="Glavina Del Rio T."/>
            <person name="Hammon N."/>
            <person name="Dalin E."/>
            <person name="Tice H."/>
            <person name="Pitluck S."/>
            <person name="Richardson P."/>
            <person name="Bruce D."/>
            <person name="Goodwin L.A."/>
            <person name="Han C."/>
            <person name="Tapia R."/>
            <person name="Detter J.C."/>
            <person name="Chang Y.J."/>
            <person name="Jeffries C.D."/>
            <person name="Land M."/>
            <person name="Hauser L."/>
            <person name="Kyrpides N.C."/>
            <person name="Goker M."/>
            <person name="Ivanova N."/>
            <person name="Klenk H.P."/>
            <person name="Woyke T."/>
        </authorList>
    </citation>
    <scope>NUCLEOTIDE SEQUENCE [LARGE SCALE GENOMIC DNA]</scope>
    <source>
        <strain evidence="8">ATCC 8093 / DSM 506 / JCM 20403 / CCM 1077 / IAM 12100 / NBRC 12443 / NCIMB 10456</strain>
    </source>
</reference>
<evidence type="ECO:0000256" key="3">
    <source>
        <dbReference type="ARBA" id="ARBA00023027"/>
    </source>
</evidence>
<dbReference type="GO" id="GO:0016616">
    <property type="term" value="F:oxidoreductase activity, acting on the CH-OH group of donors, NAD or NADP as acceptor"/>
    <property type="evidence" value="ECO:0007669"/>
    <property type="project" value="InterPro"/>
</dbReference>
<dbReference type="InterPro" id="IPR029753">
    <property type="entry name" value="D-isomer_DH_CS"/>
</dbReference>
<keyword evidence="3" id="KW-0520">NAD</keyword>
<dbReference type="InterPro" id="IPR036291">
    <property type="entry name" value="NAD(P)-bd_dom_sf"/>
</dbReference>
<organism evidence="7 8">
    <name type="scientific">Ancylobacter novellus (strain ATCC 8093 / DSM 506 / JCM 20403 / CCM 1077 / IAM 12100 / NBRC 12443 / NCIMB 10456)</name>
    <name type="common">Starkeya novella</name>
    <dbReference type="NCBI Taxonomy" id="639283"/>
    <lineage>
        <taxon>Bacteria</taxon>
        <taxon>Pseudomonadati</taxon>
        <taxon>Pseudomonadota</taxon>
        <taxon>Alphaproteobacteria</taxon>
        <taxon>Hyphomicrobiales</taxon>
        <taxon>Xanthobacteraceae</taxon>
        <taxon>Ancylobacter</taxon>
    </lineage>
</organism>
<dbReference type="Pfam" id="PF02826">
    <property type="entry name" value="2-Hacid_dh_C"/>
    <property type="match status" value="1"/>
</dbReference>
<dbReference type="OrthoDB" id="9787219at2"/>
<evidence type="ECO:0000259" key="5">
    <source>
        <dbReference type="Pfam" id="PF00389"/>
    </source>
</evidence>
<keyword evidence="2 4" id="KW-0560">Oxidoreductase</keyword>
<name>D7A0Z9_ANCN5</name>
<dbReference type="InterPro" id="IPR006140">
    <property type="entry name" value="D-isomer_DH_NAD-bd"/>
</dbReference>
<dbReference type="PROSITE" id="PS00670">
    <property type="entry name" value="D_2_HYDROXYACID_DH_2"/>
    <property type="match status" value="1"/>
</dbReference>
<evidence type="ECO:0000313" key="7">
    <source>
        <dbReference type="EMBL" id="ADH87509.1"/>
    </source>
</evidence>
<dbReference type="PANTHER" id="PTHR42789">
    <property type="entry name" value="D-ISOMER SPECIFIC 2-HYDROXYACID DEHYDROGENASE FAMILY PROTEIN (AFU_ORTHOLOGUE AFUA_6G10090)"/>
    <property type="match status" value="1"/>
</dbReference>
<evidence type="ECO:0000256" key="2">
    <source>
        <dbReference type="ARBA" id="ARBA00023002"/>
    </source>
</evidence>
<accession>D7A0Z9</accession>
<sequence>MSSLCLILQRIHDAGVEHLLAAGHEVRLATSLEPGALLAEIAPARAVLTRDARVDGPLMDAAPDLKVIGVHGAGVDNVDIAAATARGIPVVNTPGANARSVAEHALALAFHLAKALGPGERAARASDGSFKYRARMIELDGAVFGLVGFGAIGRETGRLARALGMEVIVWTRRPDDPAVAAAGFTHVADLNELLARADIVSLHLPGGAQTRHLIGAPELARMKDTAYLINTARGTIIDEAALVEALREGRIAGAGLDVFETEPMPPSSPLIGFDNVVLSPHVGGSTQAALRRTAVALAEQVNDVLAGRRPAHLVNPEVWPIAAIAEAGA</sequence>
<protein>
    <submittedName>
        <fullName evidence="7">D-isomer specific 2-hydroxyacid dehydrogenase NAD-binding protein</fullName>
    </submittedName>
</protein>
<dbReference type="RefSeq" id="WP_013165014.1">
    <property type="nucleotide sequence ID" value="NC_014217.1"/>
</dbReference>
<dbReference type="AlphaFoldDB" id="D7A0Z9"/>
<dbReference type="Gene3D" id="3.40.50.720">
    <property type="entry name" value="NAD(P)-binding Rossmann-like Domain"/>
    <property type="match status" value="2"/>
</dbReference>
<evidence type="ECO:0000256" key="1">
    <source>
        <dbReference type="ARBA" id="ARBA00005854"/>
    </source>
</evidence>
<comment type="similarity">
    <text evidence="1 4">Belongs to the D-isomer specific 2-hydroxyacid dehydrogenase family.</text>
</comment>
<feature type="domain" description="D-isomer specific 2-hydroxyacid dehydrogenase NAD-binding" evidence="6">
    <location>
        <begin position="106"/>
        <end position="283"/>
    </location>
</feature>
<gene>
    <name evidence="7" type="ordered locus">Snov_0173</name>
</gene>
<evidence type="ECO:0000256" key="4">
    <source>
        <dbReference type="RuleBase" id="RU003719"/>
    </source>
</evidence>
<dbReference type="Proteomes" id="UP000006633">
    <property type="component" value="Chromosome"/>
</dbReference>
<dbReference type="STRING" id="639283.Snov_0173"/>
<dbReference type="PROSITE" id="PS00671">
    <property type="entry name" value="D_2_HYDROXYACID_DH_3"/>
    <property type="match status" value="1"/>
</dbReference>
<dbReference type="eggNOG" id="COG0111">
    <property type="taxonomic scope" value="Bacteria"/>
</dbReference>
<evidence type="ECO:0000313" key="8">
    <source>
        <dbReference type="Proteomes" id="UP000006633"/>
    </source>
</evidence>
<proteinExistence type="inferred from homology"/>
<dbReference type="KEGG" id="sno:Snov_0173"/>
<dbReference type="HOGENOM" id="CLU_019796_1_3_5"/>
<dbReference type="GO" id="GO:0051287">
    <property type="term" value="F:NAD binding"/>
    <property type="evidence" value="ECO:0007669"/>
    <property type="project" value="InterPro"/>
</dbReference>
<dbReference type="FunFam" id="3.40.50.720:FF:000203">
    <property type="entry name" value="D-3-phosphoglycerate dehydrogenase (SerA)"/>
    <property type="match status" value="1"/>
</dbReference>
<feature type="domain" description="D-isomer specific 2-hydroxyacid dehydrogenase catalytic" evidence="5">
    <location>
        <begin position="6"/>
        <end position="315"/>
    </location>
</feature>
<dbReference type="Pfam" id="PF00389">
    <property type="entry name" value="2-Hacid_dh"/>
    <property type="match status" value="1"/>
</dbReference>
<dbReference type="CDD" id="cd12173">
    <property type="entry name" value="PGDH_4"/>
    <property type="match status" value="1"/>
</dbReference>
<dbReference type="PANTHER" id="PTHR42789:SF1">
    <property type="entry name" value="D-ISOMER SPECIFIC 2-HYDROXYACID DEHYDROGENASE FAMILY PROTEIN (AFU_ORTHOLOGUE AFUA_6G10090)"/>
    <property type="match status" value="1"/>
</dbReference>
<dbReference type="SUPFAM" id="SSF51735">
    <property type="entry name" value="NAD(P)-binding Rossmann-fold domains"/>
    <property type="match status" value="1"/>
</dbReference>
<evidence type="ECO:0000259" key="6">
    <source>
        <dbReference type="Pfam" id="PF02826"/>
    </source>
</evidence>
<dbReference type="InterPro" id="IPR006139">
    <property type="entry name" value="D-isomer_2_OHA_DH_cat_dom"/>
</dbReference>
<dbReference type="SUPFAM" id="SSF52283">
    <property type="entry name" value="Formate/glycerate dehydrogenase catalytic domain-like"/>
    <property type="match status" value="1"/>
</dbReference>
<keyword evidence="8" id="KW-1185">Reference proteome</keyword>